<dbReference type="EMBL" id="LK032007">
    <property type="protein sequence ID" value="CDY10898.1"/>
    <property type="molecule type" value="Genomic_DNA"/>
</dbReference>
<sequence>MSGGIEDVRAEDIVAINSESGIRIKTAIGRGGYVKDVYVRGMTMQTMKYVF</sequence>
<name>A0A078FFN2_BRANA</name>
<dbReference type="PaxDb" id="3708-A0A078FFN2"/>
<evidence type="ECO:0000313" key="1">
    <source>
        <dbReference type="EMBL" id="CDY10898.1"/>
    </source>
</evidence>
<dbReference type="PANTHER" id="PTHR31339:SF71">
    <property type="entry name" value="PECTIN LYASE-LIKE SUPERFAMILY PROTEIN"/>
    <property type="match status" value="1"/>
</dbReference>
<protein>
    <submittedName>
        <fullName evidence="1">BnaC01g15130D protein</fullName>
    </submittedName>
</protein>
<proteinExistence type="predicted"/>
<dbReference type="InterPro" id="IPR011050">
    <property type="entry name" value="Pectin_lyase_fold/virulence"/>
</dbReference>
<dbReference type="InterPro" id="IPR012334">
    <property type="entry name" value="Pectin_lyas_fold"/>
</dbReference>
<dbReference type="InterPro" id="IPR051801">
    <property type="entry name" value="GH28_Enzymes"/>
</dbReference>
<accession>A0A078FFN2</accession>
<dbReference type="Gramene" id="CDY10898">
    <property type="protein sequence ID" value="CDY10898"/>
    <property type="gene ID" value="GSBRNA2T00048802001"/>
</dbReference>
<gene>
    <name evidence="1" type="primary">BnaC01g15130D</name>
    <name evidence="1" type="ORF">GSBRNA2T00048802001</name>
</gene>
<keyword evidence="2" id="KW-1185">Reference proteome</keyword>
<dbReference type="SUPFAM" id="SSF51126">
    <property type="entry name" value="Pectin lyase-like"/>
    <property type="match status" value="1"/>
</dbReference>
<dbReference type="AlphaFoldDB" id="A0A078FFN2"/>
<evidence type="ECO:0000313" key="2">
    <source>
        <dbReference type="Proteomes" id="UP000028999"/>
    </source>
</evidence>
<dbReference type="Gene3D" id="2.160.20.10">
    <property type="entry name" value="Single-stranded right-handed beta-helix, Pectin lyase-like"/>
    <property type="match status" value="1"/>
</dbReference>
<dbReference type="Proteomes" id="UP000028999">
    <property type="component" value="Unassembled WGS sequence"/>
</dbReference>
<organism evidence="1 2">
    <name type="scientific">Brassica napus</name>
    <name type="common">Rape</name>
    <dbReference type="NCBI Taxonomy" id="3708"/>
    <lineage>
        <taxon>Eukaryota</taxon>
        <taxon>Viridiplantae</taxon>
        <taxon>Streptophyta</taxon>
        <taxon>Embryophyta</taxon>
        <taxon>Tracheophyta</taxon>
        <taxon>Spermatophyta</taxon>
        <taxon>Magnoliopsida</taxon>
        <taxon>eudicotyledons</taxon>
        <taxon>Gunneridae</taxon>
        <taxon>Pentapetalae</taxon>
        <taxon>rosids</taxon>
        <taxon>malvids</taxon>
        <taxon>Brassicales</taxon>
        <taxon>Brassicaceae</taxon>
        <taxon>Brassiceae</taxon>
        <taxon>Brassica</taxon>
    </lineage>
</organism>
<reference evidence="1 2" key="1">
    <citation type="journal article" date="2014" name="Science">
        <title>Plant genetics. Early allopolyploid evolution in the post-Neolithic Brassica napus oilseed genome.</title>
        <authorList>
            <person name="Chalhoub B."/>
            <person name="Denoeud F."/>
            <person name="Liu S."/>
            <person name="Parkin I.A."/>
            <person name="Tang H."/>
            <person name="Wang X."/>
            <person name="Chiquet J."/>
            <person name="Belcram H."/>
            <person name="Tong C."/>
            <person name="Samans B."/>
            <person name="Correa M."/>
            <person name="Da Silva C."/>
            <person name="Just J."/>
            <person name="Falentin C."/>
            <person name="Koh C.S."/>
            <person name="Le Clainche I."/>
            <person name="Bernard M."/>
            <person name="Bento P."/>
            <person name="Noel B."/>
            <person name="Labadie K."/>
            <person name="Alberti A."/>
            <person name="Charles M."/>
            <person name="Arnaud D."/>
            <person name="Guo H."/>
            <person name="Daviaud C."/>
            <person name="Alamery S."/>
            <person name="Jabbari K."/>
            <person name="Zhao M."/>
            <person name="Edger P.P."/>
            <person name="Chelaifa H."/>
            <person name="Tack D."/>
            <person name="Lassalle G."/>
            <person name="Mestiri I."/>
            <person name="Schnel N."/>
            <person name="Le Paslier M.C."/>
            <person name="Fan G."/>
            <person name="Renault V."/>
            <person name="Bayer P.E."/>
            <person name="Golicz A.A."/>
            <person name="Manoli S."/>
            <person name="Lee T.H."/>
            <person name="Thi V.H."/>
            <person name="Chalabi S."/>
            <person name="Hu Q."/>
            <person name="Fan C."/>
            <person name="Tollenaere R."/>
            <person name="Lu Y."/>
            <person name="Battail C."/>
            <person name="Shen J."/>
            <person name="Sidebottom C.H."/>
            <person name="Wang X."/>
            <person name="Canaguier A."/>
            <person name="Chauveau A."/>
            <person name="Berard A."/>
            <person name="Deniot G."/>
            <person name="Guan M."/>
            <person name="Liu Z."/>
            <person name="Sun F."/>
            <person name="Lim Y.P."/>
            <person name="Lyons E."/>
            <person name="Town C.D."/>
            <person name="Bancroft I."/>
            <person name="Wang X."/>
            <person name="Meng J."/>
            <person name="Ma J."/>
            <person name="Pires J.C."/>
            <person name="King G.J."/>
            <person name="Brunel D."/>
            <person name="Delourme R."/>
            <person name="Renard M."/>
            <person name="Aury J.M."/>
            <person name="Adams K.L."/>
            <person name="Batley J."/>
            <person name="Snowdon R.J."/>
            <person name="Tost J."/>
            <person name="Edwards D."/>
            <person name="Zhou Y."/>
            <person name="Hua W."/>
            <person name="Sharpe A.G."/>
            <person name="Paterson A.H."/>
            <person name="Guan C."/>
            <person name="Wincker P."/>
        </authorList>
    </citation>
    <scope>NUCLEOTIDE SEQUENCE [LARGE SCALE GENOMIC DNA]</scope>
    <source>
        <strain evidence="2">cv. Darmor-bzh</strain>
    </source>
</reference>
<dbReference type="STRING" id="3708.A0A078FFN2"/>
<dbReference type="PANTHER" id="PTHR31339">
    <property type="entry name" value="PECTIN LYASE-RELATED"/>
    <property type="match status" value="1"/>
</dbReference>